<feature type="compositionally biased region" description="Basic residues" evidence="15">
    <location>
        <begin position="1"/>
        <end position="10"/>
    </location>
</feature>
<comment type="domain">
    <text evidence="13">The beta-hairpin motif is involved in DNA binding.</text>
</comment>
<name>V8CDC0_9HELI</name>
<sequence>MQTKQSKKNTTKNADLGKKSLDLRTSPTNSNDKPQPAQNFTLESSYSPAGDQPQAIDKITRSFKSGARYATLLGVTGSGKTFTMANIIATLNMPTLIMTHNKTLAAQLYSEFKGFFPRNRVEYFISHFDYYQPEAYIPRRDLFIEKDSSINDDLERLRLSATTSLLAYDDVIVVASVSANYGLGNPAEYLTMIEKIQVGESRNQKEFLIKLVDMGYTRNDTAFERGEFRVSGEVVDIFPAYNESEFIRIEFFGDEVEQIAVYEALEHTKLKSLDSFVLYAANQFIVGANRLSEAIDGIEKELDLRLSEFKAQGKEVEYQRLKGRTEFDLEMIRESGICKGIENYARHLTGKKAGETPYCLLDYFEQKRKPYLVIVDESHASLPQFGGMYAGDRSRKEVLVEYGFRLPSALDNRPLMFEEFIAKAPHFLFVSATPAKLEIELSTEHIAEQIIRPTGLLDPLYEVRDSGNQVLDLLDEIKARVEKKQRVLITTLTKKMAEELTKYYTELGIKTRYMHSDIDAIERNHLIRSLRLGEFDVLVGINLLREGLDLPEVSLIAILDADKEGFLRSETSLIQTMGRAARNIEGKVILYSAKDKNGELTITGSMKRAFEITDYRRAKQETFNKAHNIVPKSVSRNVEQELKIESSGLSQLYESGRKKGAKIPKSERESIIKELKKQMLAAAKNLEFEEAARVRDEIARIKAM</sequence>
<dbReference type="PANTHER" id="PTHR24029">
    <property type="entry name" value="UVRABC SYSTEM PROTEIN B"/>
    <property type="match status" value="1"/>
</dbReference>
<dbReference type="PROSITE" id="PS50151">
    <property type="entry name" value="UVR"/>
    <property type="match status" value="1"/>
</dbReference>
<dbReference type="GO" id="GO:0009381">
    <property type="term" value="F:excinuclease ABC activity"/>
    <property type="evidence" value="ECO:0007669"/>
    <property type="project" value="UniProtKB-UniRule"/>
</dbReference>
<evidence type="ECO:0000256" key="1">
    <source>
        <dbReference type="ARBA" id="ARBA00004496"/>
    </source>
</evidence>
<dbReference type="GO" id="GO:0005524">
    <property type="term" value="F:ATP binding"/>
    <property type="evidence" value="ECO:0007669"/>
    <property type="project" value="UniProtKB-UniRule"/>
</dbReference>
<evidence type="ECO:0000256" key="14">
    <source>
        <dbReference type="RuleBase" id="RU003587"/>
    </source>
</evidence>
<reference evidence="19 20" key="1">
    <citation type="journal article" date="2014" name="Genome Announc.">
        <title>Draft genome sequences of six enterohepatic helicobacter species isolated from humans and one from rhesus macaques.</title>
        <authorList>
            <person name="Shen Z."/>
            <person name="Sheh A."/>
            <person name="Young S.K."/>
            <person name="Abouelliel A."/>
            <person name="Ward D.V."/>
            <person name="Earl A.M."/>
            <person name="Fox J.G."/>
        </authorList>
    </citation>
    <scope>NUCLEOTIDE SEQUENCE [LARGE SCALE GENOMIC DNA]</scope>
    <source>
        <strain evidence="19 20">MIT 99-5501</strain>
    </source>
</reference>
<dbReference type="CDD" id="cd18790">
    <property type="entry name" value="SF2_C_UvrB"/>
    <property type="match status" value="1"/>
</dbReference>
<dbReference type="HAMAP" id="MF_00204">
    <property type="entry name" value="UvrB"/>
    <property type="match status" value="1"/>
</dbReference>
<dbReference type="InterPro" id="IPR036876">
    <property type="entry name" value="UVR_dom_sf"/>
</dbReference>
<dbReference type="SMART" id="SM00487">
    <property type="entry name" value="DEXDc"/>
    <property type="match status" value="1"/>
</dbReference>
<dbReference type="EMBL" id="AZJI01000001">
    <property type="protein sequence ID" value="ETD24995.1"/>
    <property type="molecule type" value="Genomic_DNA"/>
</dbReference>
<dbReference type="Pfam" id="PF02151">
    <property type="entry name" value="UVR"/>
    <property type="match status" value="1"/>
</dbReference>
<feature type="compositionally biased region" description="Polar residues" evidence="15">
    <location>
        <begin position="23"/>
        <end position="47"/>
    </location>
</feature>
<dbReference type="InterPro" id="IPR006935">
    <property type="entry name" value="Helicase/UvrB_N"/>
</dbReference>
<dbReference type="PROSITE" id="PS51192">
    <property type="entry name" value="HELICASE_ATP_BIND_1"/>
    <property type="match status" value="1"/>
</dbReference>
<dbReference type="InterPro" id="IPR014001">
    <property type="entry name" value="Helicase_ATP-bd"/>
</dbReference>
<evidence type="ECO:0000256" key="5">
    <source>
        <dbReference type="ARBA" id="ARBA00022763"/>
    </source>
</evidence>
<comment type="similarity">
    <text evidence="2 13 14">Belongs to the UvrB family.</text>
</comment>
<dbReference type="Proteomes" id="UP000018731">
    <property type="component" value="Unassembled WGS sequence"/>
</dbReference>
<dbReference type="NCBIfam" id="NF003673">
    <property type="entry name" value="PRK05298.1"/>
    <property type="match status" value="1"/>
</dbReference>
<keyword evidence="5 13" id="KW-0227">DNA damage</keyword>
<dbReference type="HOGENOM" id="CLU_009621_2_1_7"/>
<dbReference type="Pfam" id="PF17757">
    <property type="entry name" value="UvrB_inter"/>
    <property type="match status" value="1"/>
</dbReference>
<evidence type="ECO:0000256" key="8">
    <source>
        <dbReference type="ARBA" id="ARBA00022881"/>
    </source>
</evidence>
<evidence type="ECO:0000256" key="3">
    <source>
        <dbReference type="ARBA" id="ARBA00022490"/>
    </source>
</evidence>
<organism evidence="19 20">
    <name type="scientific">Helicobacter macacae MIT 99-5501</name>
    <dbReference type="NCBI Taxonomy" id="1357400"/>
    <lineage>
        <taxon>Bacteria</taxon>
        <taxon>Pseudomonadati</taxon>
        <taxon>Campylobacterota</taxon>
        <taxon>Epsilonproteobacteria</taxon>
        <taxon>Campylobacterales</taxon>
        <taxon>Helicobacteraceae</taxon>
        <taxon>Helicobacter</taxon>
    </lineage>
</organism>
<dbReference type="SUPFAM" id="SSF52540">
    <property type="entry name" value="P-loop containing nucleoside triphosphate hydrolases"/>
    <property type="match status" value="2"/>
</dbReference>
<dbReference type="InterPro" id="IPR001650">
    <property type="entry name" value="Helicase_C-like"/>
</dbReference>
<proteinExistence type="inferred from homology"/>
<dbReference type="PROSITE" id="PS51194">
    <property type="entry name" value="HELICASE_CTER"/>
    <property type="match status" value="1"/>
</dbReference>
<evidence type="ECO:0000256" key="11">
    <source>
        <dbReference type="ARBA" id="ARBA00026033"/>
    </source>
</evidence>
<dbReference type="GO" id="GO:0016887">
    <property type="term" value="F:ATP hydrolysis activity"/>
    <property type="evidence" value="ECO:0007669"/>
    <property type="project" value="InterPro"/>
</dbReference>
<dbReference type="GO" id="GO:0006289">
    <property type="term" value="P:nucleotide-excision repair"/>
    <property type="evidence" value="ECO:0007669"/>
    <property type="project" value="UniProtKB-UniRule"/>
</dbReference>
<comment type="function">
    <text evidence="13">The UvrABC repair system catalyzes the recognition and processing of DNA lesions. A damage recognition complex composed of 2 UvrA and 2 UvrB subunits scans DNA for abnormalities. Upon binding of the UvrA(2)B(2) complex to a putative damaged site, the DNA wraps around one UvrB monomer. DNA wrap is dependent on ATP binding by UvrB and probably causes local melting of the DNA helix, facilitating insertion of UvrB beta-hairpin between the DNA strands. Then UvrB probes one DNA strand for the presence of a lesion. If a lesion is found the UvrA subunits dissociate and the UvrB-DNA preincision complex is formed. This complex is subsequently bound by UvrC and the second UvrB is released. If no lesion is found, the DNA wraps around the other UvrB subunit that will check the other stand for damage.</text>
</comment>
<keyword evidence="20" id="KW-1185">Reference proteome</keyword>
<dbReference type="InterPro" id="IPR004807">
    <property type="entry name" value="UvrB"/>
</dbReference>
<keyword evidence="6 13" id="KW-0228">DNA excision</keyword>
<feature type="domain" description="UVR" evidence="16">
    <location>
        <begin position="669"/>
        <end position="704"/>
    </location>
</feature>
<dbReference type="InterPro" id="IPR024759">
    <property type="entry name" value="UvrB_YAD/RRR_dom"/>
</dbReference>
<evidence type="ECO:0000259" key="18">
    <source>
        <dbReference type="PROSITE" id="PS51194"/>
    </source>
</evidence>
<protein>
    <recommendedName>
        <fullName evidence="12 13">UvrABC system protein B</fullName>
        <shortName evidence="13">Protein UvrB</shortName>
    </recommendedName>
    <alternativeName>
        <fullName evidence="13">Excinuclease ABC subunit B</fullName>
    </alternativeName>
</protein>
<dbReference type="Pfam" id="PF12344">
    <property type="entry name" value="UvrB"/>
    <property type="match status" value="1"/>
</dbReference>
<keyword evidence="7 13" id="KW-0067">ATP-binding</keyword>
<dbReference type="GO" id="GO:0009432">
    <property type="term" value="P:SOS response"/>
    <property type="evidence" value="ECO:0007669"/>
    <property type="project" value="UniProtKB-UniRule"/>
</dbReference>
<dbReference type="Gene3D" id="4.10.860.10">
    <property type="entry name" value="UVR domain"/>
    <property type="match status" value="1"/>
</dbReference>
<comment type="subunit">
    <text evidence="11 13 14">Forms a heterotetramer with UvrA during the search for lesions. Interacts with UvrC in an incision complex.</text>
</comment>
<gene>
    <name evidence="13" type="primary">uvrB</name>
    <name evidence="19" type="ORF">HMPREF2086_00330</name>
</gene>
<evidence type="ECO:0000256" key="7">
    <source>
        <dbReference type="ARBA" id="ARBA00022840"/>
    </source>
</evidence>
<dbReference type="OrthoDB" id="9806651at2"/>
<comment type="subcellular location">
    <subcellularLocation>
        <location evidence="1 13 14">Cytoplasm</location>
    </subcellularLocation>
</comment>
<dbReference type="PATRIC" id="fig|1357400.3.peg.449"/>
<feature type="region of interest" description="Disordered" evidence="15">
    <location>
        <begin position="1"/>
        <end position="53"/>
    </location>
</feature>
<accession>V8CDC0</accession>
<dbReference type="PANTHER" id="PTHR24029:SF0">
    <property type="entry name" value="UVRABC SYSTEM PROTEIN B"/>
    <property type="match status" value="1"/>
</dbReference>
<dbReference type="GO" id="GO:0009380">
    <property type="term" value="C:excinuclease repair complex"/>
    <property type="evidence" value="ECO:0007669"/>
    <property type="project" value="InterPro"/>
</dbReference>
<keyword evidence="8 13" id="KW-0267">Excision nuclease</keyword>
<comment type="caution">
    <text evidence="19">The sequence shown here is derived from an EMBL/GenBank/DDBJ whole genome shotgun (WGS) entry which is preliminary data.</text>
</comment>
<evidence type="ECO:0000256" key="4">
    <source>
        <dbReference type="ARBA" id="ARBA00022741"/>
    </source>
</evidence>
<dbReference type="NCBIfam" id="TIGR00631">
    <property type="entry name" value="uvrb"/>
    <property type="match status" value="1"/>
</dbReference>
<evidence type="ECO:0000256" key="10">
    <source>
        <dbReference type="ARBA" id="ARBA00023236"/>
    </source>
</evidence>
<keyword evidence="3 13" id="KW-0963">Cytoplasm</keyword>
<dbReference type="CDD" id="cd17916">
    <property type="entry name" value="DEXHc_UvrB"/>
    <property type="match status" value="1"/>
</dbReference>
<dbReference type="InterPro" id="IPR001943">
    <property type="entry name" value="UVR_dom"/>
</dbReference>
<dbReference type="InterPro" id="IPR027417">
    <property type="entry name" value="P-loop_NTPase"/>
</dbReference>
<evidence type="ECO:0000256" key="13">
    <source>
        <dbReference type="HAMAP-Rule" id="MF_00204"/>
    </source>
</evidence>
<feature type="short sequence motif" description="Beta-hairpin" evidence="13">
    <location>
        <begin position="127"/>
        <end position="150"/>
    </location>
</feature>
<feature type="domain" description="Helicase C-terminal" evidence="18">
    <location>
        <begin position="469"/>
        <end position="638"/>
    </location>
</feature>
<dbReference type="Pfam" id="PF04851">
    <property type="entry name" value="ResIII"/>
    <property type="match status" value="1"/>
</dbReference>
<dbReference type="eggNOG" id="COG0556">
    <property type="taxonomic scope" value="Bacteria"/>
</dbReference>
<evidence type="ECO:0000313" key="19">
    <source>
        <dbReference type="EMBL" id="ETD24995.1"/>
    </source>
</evidence>
<keyword evidence="10 13" id="KW-0742">SOS response</keyword>
<keyword evidence="4 13" id="KW-0547">Nucleotide-binding</keyword>
<feature type="domain" description="Helicase ATP-binding" evidence="17">
    <location>
        <begin position="61"/>
        <end position="174"/>
    </location>
</feature>
<dbReference type="SUPFAM" id="SSF46600">
    <property type="entry name" value="C-terminal UvrC-binding domain of UvrB"/>
    <property type="match status" value="1"/>
</dbReference>
<dbReference type="AlphaFoldDB" id="V8CDC0"/>
<evidence type="ECO:0000256" key="9">
    <source>
        <dbReference type="ARBA" id="ARBA00023204"/>
    </source>
</evidence>
<dbReference type="InterPro" id="IPR041471">
    <property type="entry name" value="UvrB_inter"/>
</dbReference>
<dbReference type="GO" id="GO:0003677">
    <property type="term" value="F:DNA binding"/>
    <property type="evidence" value="ECO:0007669"/>
    <property type="project" value="UniProtKB-UniRule"/>
</dbReference>
<dbReference type="SMART" id="SM00490">
    <property type="entry name" value="HELICc"/>
    <property type="match status" value="1"/>
</dbReference>
<dbReference type="Pfam" id="PF00271">
    <property type="entry name" value="Helicase_C"/>
    <property type="match status" value="1"/>
</dbReference>
<dbReference type="RefSeq" id="WP_023926997.1">
    <property type="nucleotide sequence ID" value="NZ_KI669454.1"/>
</dbReference>
<dbReference type="Gene3D" id="3.40.50.300">
    <property type="entry name" value="P-loop containing nucleotide triphosphate hydrolases"/>
    <property type="match status" value="3"/>
</dbReference>
<evidence type="ECO:0000256" key="15">
    <source>
        <dbReference type="SAM" id="MobiDB-lite"/>
    </source>
</evidence>
<feature type="binding site" evidence="13">
    <location>
        <begin position="74"/>
        <end position="81"/>
    </location>
    <ligand>
        <name>ATP</name>
        <dbReference type="ChEBI" id="CHEBI:30616"/>
    </ligand>
</feature>
<evidence type="ECO:0000256" key="12">
    <source>
        <dbReference type="ARBA" id="ARBA00029504"/>
    </source>
</evidence>
<evidence type="ECO:0000259" key="17">
    <source>
        <dbReference type="PROSITE" id="PS51192"/>
    </source>
</evidence>
<keyword evidence="9 13" id="KW-0234">DNA repair</keyword>
<dbReference type="GO" id="GO:0005737">
    <property type="term" value="C:cytoplasm"/>
    <property type="evidence" value="ECO:0007669"/>
    <property type="project" value="UniProtKB-SubCell"/>
</dbReference>
<evidence type="ECO:0000259" key="16">
    <source>
        <dbReference type="PROSITE" id="PS50151"/>
    </source>
</evidence>
<evidence type="ECO:0000313" key="20">
    <source>
        <dbReference type="Proteomes" id="UP000018731"/>
    </source>
</evidence>
<evidence type="ECO:0000256" key="6">
    <source>
        <dbReference type="ARBA" id="ARBA00022769"/>
    </source>
</evidence>
<evidence type="ECO:0000256" key="2">
    <source>
        <dbReference type="ARBA" id="ARBA00008533"/>
    </source>
</evidence>
<dbReference type="STRING" id="1357400.HMPREF2086_00330"/>